<evidence type="ECO:0000256" key="5">
    <source>
        <dbReference type="ARBA" id="ARBA00022989"/>
    </source>
</evidence>
<reference evidence="9" key="3">
    <citation type="journal article" date="2011" name="PLoS ONE">
        <title>Genome sequence of a mesophilic hydrogenotrophic methanogen Methanocella paludicola, the first cultivated representative of the order Methanocellales.</title>
        <authorList>
            <person name="Sakai S."/>
            <person name="Takaki Y."/>
            <person name="Shimamura S."/>
            <person name="Sekine M."/>
            <person name="Tajima T."/>
            <person name="Kosugi H."/>
            <person name="Ichikawa N."/>
            <person name="Tasumi E."/>
            <person name="Hiraki A.T."/>
            <person name="Shimizu A."/>
            <person name="Kato Y."/>
            <person name="Nishiko R."/>
            <person name="Mori K."/>
            <person name="Fujita N."/>
            <person name="Imachi H."/>
            <person name="Takai K."/>
        </authorList>
    </citation>
    <scope>NUCLEOTIDE SEQUENCE [LARGE SCALE GENOMIC DNA]</scope>
    <source>
        <strain evidence="9">DSM 17711 / JCM 13418 / NBRC 101707 / SANAE</strain>
    </source>
</reference>
<dbReference type="eggNOG" id="arCOG02248">
    <property type="taxonomic scope" value="Archaea"/>
</dbReference>
<reference evidence="8 9" key="1">
    <citation type="journal article" date="2007" name="Appl. Environ. Microbiol.">
        <title>Isolation of key methanogens for global methane emission from rice paddy fields: a novel isolate affiliated with the clone cluster rice cluster I.</title>
        <authorList>
            <person name="Sakai S."/>
            <person name="Imachi H."/>
            <person name="Sekiguchi Y."/>
            <person name="Ohashi A."/>
            <person name="Harada H."/>
            <person name="Kamagata Y."/>
        </authorList>
    </citation>
    <scope>NUCLEOTIDE SEQUENCE [LARGE SCALE GENOMIC DNA]</scope>
    <source>
        <strain evidence="9">DSM 17711 / JCM 13418 / NBRC 101707 / SANAE</strain>
    </source>
</reference>
<dbReference type="EMBL" id="AP011532">
    <property type="protein sequence ID" value="BAI60868.1"/>
    <property type="molecule type" value="Genomic_DNA"/>
</dbReference>
<keyword evidence="9" id="KW-1185">Reference proteome</keyword>
<accession>D1YWP6</accession>
<dbReference type="RefSeq" id="WP_012899547.1">
    <property type="nucleotide sequence ID" value="NC_013665.1"/>
</dbReference>
<dbReference type="GeneID" id="8680834"/>
<dbReference type="STRING" id="304371.MCP_0796"/>
<dbReference type="PANTHER" id="PTHR34229">
    <property type="entry name" value="METAL TRANSPORT PROTEIN HI_1621-RELATED"/>
    <property type="match status" value="1"/>
</dbReference>
<dbReference type="GO" id="GO:0000041">
    <property type="term" value="P:transition metal ion transport"/>
    <property type="evidence" value="ECO:0007669"/>
    <property type="project" value="InterPro"/>
</dbReference>
<reference evidence="8 9" key="2">
    <citation type="journal article" date="2008" name="Int. J. Syst. Evol. Microbiol.">
        <title>Methanocella paludicola gen. nov., sp. nov., a methane-producing archaeon, the first isolate of the lineage 'Rice Cluster I', and proposal of the new archaeal order Methanocellales ord. nov.</title>
        <authorList>
            <person name="Sakai S."/>
            <person name="Imachi H."/>
            <person name="Hanada S."/>
            <person name="Ohashi A."/>
            <person name="Harada H."/>
            <person name="Kamagata Y."/>
        </authorList>
    </citation>
    <scope>NUCLEOTIDE SEQUENCE [LARGE SCALE GENOMIC DNA]</scope>
    <source>
        <strain evidence="9">DSM 17711 / JCM 13418 / NBRC 101707 / SANAE</strain>
    </source>
</reference>
<dbReference type="Proteomes" id="UP000001882">
    <property type="component" value="Chromosome"/>
</dbReference>
<evidence type="ECO:0000256" key="1">
    <source>
        <dbReference type="ARBA" id="ARBA00004651"/>
    </source>
</evidence>
<name>D1YWP6_METPS</name>
<evidence type="ECO:0000313" key="9">
    <source>
        <dbReference type="Proteomes" id="UP000001882"/>
    </source>
</evidence>
<dbReference type="InParanoid" id="D1YWP6"/>
<evidence type="ECO:0000313" key="8">
    <source>
        <dbReference type="EMBL" id="BAI60868.1"/>
    </source>
</evidence>
<keyword evidence="3" id="KW-1003">Cell membrane</keyword>
<dbReference type="PANTHER" id="PTHR34229:SF1">
    <property type="entry name" value="METAL TRANSPORT PROTEIN HI_1621-RELATED"/>
    <property type="match status" value="1"/>
</dbReference>
<dbReference type="Gene3D" id="1.10.1760.20">
    <property type="match status" value="1"/>
</dbReference>
<evidence type="ECO:0000256" key="6">
    <source>
        <dbReference type="ARBA" id="ARBA00023136"/>
    </source>
</evidence>
<feature type="transmembrane region" description="Helical" evidence="7">
    <location>
        <begin position="12"/>
        <end position="34"/>
    </location>
</feature>
<dbReference type="InterPro" id="IPR002751">
    <property type="entry name" value="CbiM/NikMN"/>
</dbReference>
<feature type="transmembrane region" description="Helical" evidence="7">
    <location>
        <begin position="109"/>
        <end position="130"/>
    </location>
</feature>
<dbReference type="OrthoDB" id="270707at2157"/>
<dbReference type="AlphaFoldDB" id="D1YWP6"/>
<keyword evidence="5 7" id="KW-1133">Transmembrane helix</keyword>
<evidence type="ECO:0000256" key="3">
    <source>
        <dbReference type="ARBA" id="ARBA00022475"/>
    </source>
</evidence>
<feature type="transmembrane region" description="Helical" evidence="7">
    <location>
        <begin position="142"/>
        <end position="166"/>
    </location>
</feature>
<evidence type="ECO:0000256" key="4">
    <source>
        <dbReference type="ARBA" id="ARBA00022692"/>
    </source>
</evidence>
<keyword evidence="6 7" id="KW-0472">Membrane</keyword>
<feature type="transmembrane region" description="Helical" evidence="7">
    <location>
        <begin position="227"/>
        <end position="250"/>
    </location>
</feature>
<evidence type="ECO:0000256" key="2">
    <source>
        <dbReference type="ARBA" id="ARBA00022448"/>
    </source>
</evidence>
<gene>
    <name evidence="8" type="ordered locus">MCP_0796</name>
</gene>
<dbReference type="KEGG" id="mpd:MCP_0796"/>
<sequence>MAHIHLEDGTFSIVWVLVWWAAAVLLISLCLLWLRKVRKIDNRTVIMASLCTAAAFAIFQVEIPIPLPLFGGLHLNFTPLIGILAGPAMGGIIVLIANIFSAAVGHGGWGLVGANCIVNMSEVLVTYTVYRTLGRLNLDAFSRAGISTIMGLFIGNLTMMSVILISGVQGIEIGFVDLLNSLVIIAAVNMLVAVIEAFVTGYIVSYLERVRPDMLGEPLSLKTKPHVNGTLLLGALIVLVLALSIAVFVFPNVFMAG</sequence>
<keyword evidence="2" id="KW-0813">Transport</keyword>
<protein>
    <submittedName>
        <fullName evidence="8">Cobalamin biosynthesis protein</fullName>
    </submittedName>
</protein>
<feature type="transmembrane region" description="Helical" evidence="7">
    <location>
        <begin position="178"/>
        <end position="207"/>
    </location>
</feature>
<feature type="transmembrane region" description="Helical" evidence="7">
    <location>
        <begin position="77"/>
        <end position="97"/>
    </location>
</feature>
<feature type="transmembrane region" description="Helical" evidence="7">
    <location>
        <begin position="46"/>
        <end position="65"/>
    </location>
</feature>
<keyword evidence="4 7" id="KW-0812">Transmembrane</keyword>
<proteinExistence type="predicted"/>
<evidence type="ECO:0000256" key="7">
    <source>
        <dbReference type="SAM" id="Phobius"/>
    </source>
</evidence>
<dbReference type="Pfam" id="PF01891">
    <property type="entry name" value="CbiM"/>
    <property type="match status" value="1"/>
</dbReference>
<comment type="subcellular location">
    <subcellularLocation>
        <location evidence="1">Cell membrane</location>
        <topology evidence="1">Multi-pass membrane protein</topology>
    </subcellularLocation>
</comment>
<organism evidence="8 9">
    <name type="scientific">Methanocella paludicola (strain DSM 17711 / JCM 13418 / NBRC 101707 / SANAE)</name>
    <dbReference type="NCBI Taxonomy" id="304371"/>
    <lineage>
        <taxon>Archaea</taxon>
        <taxon>Methanobacteriati</taxon>
        <taxon>Methanobacteriota</taxon>
        <taxon>Stenosarchaea group</taxon>
        <taxon>Methanomicrobia</taxon>
        <taxon>Methanocellales</taxon>
        <taxon>Methanocellaceae</taxon>
        <taxon>Methanocella</taxon>
    </lineage>
</organism>
<dbReference type="GO" id="GO:0005886">
    <property type="term" value="C:plasma membrane"/>
    <property type="evidence" value="ECO:0007669"/>
    <property type="project" value="UniProtKB-SubCell"/>
</dbReference>